<organism evidence="2">
    <name type="scientific">freshwater metagenome</name>
    <dbReference type="NCBI Taxonomy" id="449393"/>
    <lineage>
        <taxon>unclassified sequences</taxon>
        <taxon>metagenomes</taxon>
        <taxon>ecological metagenomes</taxon>
    </lineage>
</organism>
<dbReference type="InterPro" id="IPR029044">
    <property type="entry name" value="Nucleotide-diphossugar_trans"/>
</dbReference>
<evidence type="ECO:0000259" key="1">
    <source>
        <dbReference type="Pfam" id="PF00535"/>
    </source>
</evidence>
<dbReference type="SUPFAM" id="SSF53448">
    <property type="entry name" value="Nucleotide-diphospho-sugar transferases"/>
    <property type="match status" value="1"/>
</dbReference>
<dbReference type="InterPro" id="IPR001173">
    <property type="entry name" value="Glyco_trans_2-like"/>
</dbReference>
<dbReference type="EMBL" id="CAEZUK010000033">
    <property type="protein sequence ID" value="CAB4594267.1"/>
    <property type="molecule type" value="Genomic_DNA"/>
</dbReference>
<dbReference type="PANTHER" id="PTHR48090:SF7">
    <property type="entry name" value="RFBJ PROTEIN"/>
    <property type="match status" value="1"/>
</dbReference>
<dbReference type="Gene3D" id="3.90.550.10">
    <property type="entry name" value="Spore Coat Polysaccharide Biosynthesis Protein SpsA, Chain A"/>
    <property type="match status" value="1"/>
</dbReference>
<proteinExistence type="predicted"/>
<dbReference type="AlphaFoldDB" id="A0A6J6FZB2"/>
<name>A0A6J6FZB2_9ZZZZ</name>
<sequence length="242" mass="27590">MSTEPRPCLSVIIPCYNEEGTIASLIAMVQLSPWVQEIIVVDDGSQDKSREILDAISDPQVRVIMHTVNQGKGAALRTGFSHATAEFVIVQDADLEYDPSEYPLVLEPLLDDRADVVFGSRFLSGRPHRVLYFWHSLGNRFLTLMSNMFTDLNLTDMETCYKCFRREVIQAIDIEEDRFGFEPEITAKLAKLRLRIYEVGISYSGRTYDEGKKIGWRDGVRAVYCIVRYSKVGDKLIPLLNR</sequence>
<protein>
    <submittedName>
        <fullName evidence="2">Unannotated protein</fullName>
    </submittedName>
</protein>
<gene>
    <name evidence="2" type="ORF">UFOPK1820_00321</name>
    <name evidence="3" type="ORF">UFOPK4275_00451</name>
</gene>
<dbReference type="PANTHER" id="PTHR48090">
    <property type="entry name" value="UNDECAPRENYL-PHOSPHATE 4-DEOXY-4-FORMAMIDO-L-ARABINOSE TRANSFERASE-RELATED"/>
    <property type="match status" value="1"/>
</dbReference>
<dbReference type="Pfam" id="PF00535">
    <property type="entry name" value="Glycos_transf_2"/>
    <property type="match status" value="1"/>
</dbReference>
<accession>A0A6J6FZB2</accession>
<feature type="domain" description="Glycosyltransferase 2-like" evidence="1">
    <location>
        <begin position="10"/>
        <end position="171"/>
    </location>
</feature>
<dbReference type="InterPro" id="IPR050256">
    <property type="entry name" value="Glycosyltransferase_2"/>
</dbReference>
<reference evidence="2" key="1">
    <citation type="submission" date="2020-05" db="EMBL/GenBank/DDBJ databases">
        <authorList>
            <person name="Chiriac C."/>
            <person name="Salcher M."/>
            <person name="Ghai R."/>
            <person name="Kavagutti S V."/>
        </authorList>
    </citation>
    <scope>NUCLEOTIDE SEQUENCE</scope>
</reference>
<evidence type="ECO:0000313" key="3">
    <source>
        <dbReference type="EMBL" id="CAB5047267.1"/>
    </source>
</evidence>
<dbReference type="CDD" id="cd04179">
    <property type="entry name" value="DPM_DPG-synthase_like"/>
    <property type="match status" value="1"/>
</dbReference>
<evidence type="ECO:0000313" key="2">
    <source>
        <dbReference type="EMBL" id="CAB4594267.1"/>
    </source>
</evidence>
<dbReference type="EMBL" id="CAFBQJ010000057">
    <property type="protein sequence ID" value="CAB5047267.1"/>
    <property type="molecule type" value="Genomic_DNA"/>
</dbReference>